<feature type="transmembrane region" description="Helical" evidence="6">
    <location>
        <begin position="243"/>
        <end position="261"/>
    </location>
</feature>
<dbReference type="EMBL" id="CP019434">
    <property type="protein sequence ID" value="APZ43200.1"/>
    <property type="molecule type" value="Genomic_DNA"/>
</dbReference>
<dbReference type="STRING" id="1765967.BW247_08930"/>
<dbReference type="InterPro" id="IPR037185">
    <property type="entry name" value="EmrE-like"/>
</dbReference>
<dbReference type="Pfam" id="PF00892">
    <property type="entry name" value="EamA"/>
    <property type="match status" value="2"/>
</dbReference>
<feature type="transmembrane region" description="Helical" evidence="6">
    <location>
        <begin position="267"/>
        <end position="287"/>
    </location>
</feature>
<keyword evidence="4 6" id="KW-1133">Transmembrane helix</keyword>
<protein>
    <recommendedName>
        <fullName evidence="7">EamA domain-containing protein</fullName>
    </recommendedName>
</protein>
<comment type="similarity">
    <text evidence="2">Belongs to the EamA transporter family.</text>
</comment>
<feature type="transmembrane region" description="Helical" evidence="6">
    <location>
        <begin position="148"/>
        <end position="168"/>
    </location>
</feature>
<feature type="transmembrane region" description="Helical" evidence="6">
    <location>
        <begin position="212"/>
        <end position="231"/>
    </location>
</feature>
<proteinExistence type="inferred from homology"/>
<reference evidence="8 9" key="1">
    <citation type="submission" date="2017-01" db="EMBL/GenBank/DDBJ databases">
        <title>Draft sequence of Acidihalobacter ferrooxidans strain DSM 14175 (strain V8).</title>
        <authorList>
            <person name="Khaleque H.N."/>
            <person name="Ramsay J.P."/>
            <person name="Murphy R.J.T."/>
            <person name="Kaksonen A.H."/>
            <person name="Boxall N.J."/>
            <person name="Watkin E.L.J."/>
        </authorList>
    </citation>
    <scope>NUCLEOTIDE SEQUENCE [LARGE SCALE GENOMIC DNA]</scope>
    <source>
        <strain evidence="8 9">V8</strain>
    </source>
</reference>
<accession>A0A1P8UHA6</accession>
<keyword evidence="5 6" id="KW-0472">Membrane</keyword>
<evidence type="ECO:0000313" key="9">
    <source>
        <dbReference type="Proteomes" id="UP000243807"/>
    </source>
</evidence>
<comment type="subcellular location">
    <subcellularLocation>
        <location evidence="1">Membrane</location>
        <topology evidence="1">Multi-pass membrane protein</topology>
    </subcellularLocation>
</comment>
<evidence type="ECO:0000256" key="3">
    <source>
        <dbReference type="ARBA" id="ARBA00022692"/>
    </source>
</evidence>
<dbReference type="AlphaFoldDB" id="A0A1P8UHA6"/>
<feature type="transmembrane region" description="Helical" evidence="6">
    <location>
        <begin position="39"/>
        <end position="57"/>
    </location>
</feature>
<evidence type="ECO:0000313" key="8">
    <source>
        <dbReference type="EMBL" id="APZ43200.1"/>
    </source>
</evidence>
<evidence type="ECO:0000259" key="7">
    <source>
        <dbReference type="Pfam" id="PF00892"/>
    </source>
</evidence>
<organism evidence="8 9">
    <name type="scientific">Acidihalobacter ferrooxydans</name>
    <dbReference type="NCBI Taxonomy" id="1765967"/>
    <lineage>
        <taxon>Bacteria</taxon>
        <taxon>Pseudomonadati</taxon>
        <taxon>Pseudomonadota</taxon>
        <taxon>Gammaproteobacteria</taxon>
        <taxon>Chromatiales</taxon>
        <taxon>Ectothiorhodospiraceae</taxon>
        <taxon>Acidihalobacter</taxon>
    </lineage>
</organism>
<sequence>MMASSQERAGLVWALLGVVAFSLTFPALRIALQGLPPTFIGTGRAVLAALFAGMLLLTTHQPWPTRRQWLALTRVTLGVVIGFSWLSAEALVHLSAVQAGVMAGLLPLATAVAGAWLAGERPPRAFWIAALCGSLGVIAFALSRGGTLLGAGNWALFAAVACAALGYAEGGRLARELGGWQVISWALVLGAPLLVIPAVLNWPQQSVPLSAWIGFLYLALVSQWLGFFAWYRGMALAGVTRTSQVQLLQVFFTLLAAWALLGEPVAWSTWLFALWVVAAVAAGRHIAALRKT</sequence>
<feature type="domain" description="EamA" evidence="7">
    <location>
        <begin position="152"/>
        <end position="281"/>
    </location>
</feature>
<dbReference type="GO" id="GO:0016020">
    <property type="term" value="C:membrane"/>
    <property type="evidence" value="ECO:0007669"/>
    <property type="project" value="UniProtKB-SubCell"/>
</dbReference>
<feature type="transmembrane region" description="Helical" evidence="6">
    <location>
        <begin position="180"/>
        <end position="200"/>
    </location>
</feature>
<dbReference type="InterPro" id="IPR000620">
    <property type="entry name" value="EamA_dom"/>
</dbReference>
<evidence type="ECO:0000256" key="2">
    <source>
        <dbReference type="ARBA" id="ARBA00007362"/>
    </source>
</evidence>
<dbReference type="RefSeq" id="WP_076836841.1">
    <property type="nucleotide sequence ID" value="NZ_CP019434.1"/>
</dbReference>
<feature type="transmembrane region" description="Helical" evidence="6">
    <location>
        <begin position="94"/>
        <end position="118"/>
    </location>
</feature>
<feature type="transmembrane region" description="Helical" evidence="6">
    <location>
        <begin position="125"/>
        <end position="142"/>
    </location>
</feature>
<dbReference type="PANTHER" id="PTHR32322">
    <property type="entry name" value="INNER MEMBRANE TRANSPORTER"/>
    <property type="match status" value="1"/>
</dbReference>
<evidence type="ECO:0000256" key="4">
    <source>
        <dbReference type="ARBA" id="ARBA00022989"/>
    </source>
</evidence>
<evidence type="ECO:0000256" key="5">
    <source>
        <dbReference type="ARBA" id="ARBA00023136"/>
    </source>
</evidence>
<keyword evidence="9" id="KW-1185">Reference proteome</keyword>
<dbReference type="InterPro" id="IPR050638">
    <property type="entry name" value="AA-Vitamin_Transporters"/>
</dbReference>
<evidence type="ECO:0000256" key="6">
    <source>
        <dbReference type="SAM" id="Phobius"/>
    </source>
</evidence>
<feature type="domain" description="EamA" evidence="7">
    <location>
        <begin position="9"/>
        <end position="139"/>
    </location>
</feature>
<dbReference type="KEGG" id="afy:BW247_08930"/>
<name>A0A1P8UHA6_9GAMM</name>
<feature type="transmembrane region" description="Helical" evidence="6">
    <location>
        <begin position="69"/>
        <end position="88"/>
    </location>
</feature>
<gene>
    <name evidence="8" type="ORF">BW247_08930</name>
</gene>
<dbReference type="SUPFAM" id="SSF103481">
    <property type="entry name" value="Multidrug resistance efflux transporter EmrE"/>
    <property type="match status" value="2"/>
</dbReference>
<evidence type="ECO:0000256" key="1">
    <source>
        <dbReference type="ARBA" id="ARBA00004141"/>
    </source>
</evidence>
<keyword evidence="3 6" id="KW-0812">Transmembrane</keyword>
<dbReference type="Proteomes" id="UP000243807">
    <property type="component" value="Chromosome"/>
</dbReference>
<dbReference type="PANTHER" id="PTHR32322:SF2">
    <property type="entry name" value="EAMA DOMAIN-CONTAINING PROTEIN"/>
    <property type="match status" value="1"/>
</dbReference>